<sequence>MRLKPATATVSLGRNLNPDLDNQEQDLSFVTLLPVDPIPEPFTNPPTKRHSRDNSFEFEFDGSTAKPDQEIIFCGRILTPGRISSSTIPYTYDSDGANYNHNRSRRVQFAAPDHGLYDSSPSANTSPSRSLLMGQAAAGRSKSFSYRHQQQAAASKPKLGPSKSFAYSSSRSSGYAKVTPATEGKKVVGGEGEAVAGGDGRALGRSRSFRKSVSFSRCFPIVSSRHDFY</sequence>
<evidence type="ECO:0000256" key="1">
    <source>
        <dbReference type="SAM" id="MobiDB-lite"/>
    </source>
</evidence>
<evidence type="ECO:0000313" key="3">
    <source>
        <dbReference type="Proteomes" id="UP001497516"/>
    </source>
</evidence>
<feature type="region of interest" description="Disordered" evidence="1">
    <location>
        <begin position="113"/>
        <end position="134"/>
    </location>
</feature>
<gene>
    <name evidence="2" type="ORF">LTRI10_LOCUS16208</name>
</gene>
<organism evidence="2 3">
    <name type="scientific">Linum trigynum</name>
    <dbReference type="NCBI Taxonomy" id="586398"/>
    <lineage>
        <taxon>Eukaryota</taxon>
        <taxon>Viridiplantae</taxon>
        <taxon>Streptophyta</taxon>
        <taxon>Embryophyta</taxon>
        <taxon>Tracheophyta</taxon>
        <taxon>Spermatophyta</taxon>
        <taxon>Magnoliopsida</taxon>
        <taxon>eudicotyledons</taxon>
        <taxon>Gunneridae</taxon>
        <taxon>Pentapetalae</taxon>
        <taxon>rosids</taxon>
        <taxon>fabids</taxon>
        <taxon>Malpighiales</taxon>
        <taxon>Linaceae</taxon>
        <taxon>Linum</taxon>
    </lineage>
</organism>
<feature type="region of interest" description="Disordered" evidence="1">
    <location>
        <begin position="150"/>
        <end position="170"/>
    </location>
</feature>
<proteinExistence type="predicted"/>
<dbReference type="EMBL" id="OZ034816">
    <property type="protein sequence ID" value="CAL1374336.1"/>
    <property type="molecule type" value="Genomic_DNA"/>
</dbReference>
<name>A0AAV2DKZ6_9ROSI</name>
<reference evidence="2 3" key="1">
    <citation type="submission" date="2024-04" db="EMBL/GenBank/DDBJ databases">
        <authorList>
            <person name="Fracassetti M."/>
        </authorList>
    </citation>
    <scope>NUCLEOTIDE SEQUENCE [LARGE SCALE GENOMIC DNA]</scope>
</reference>
<keyword evidence="3" id="KW-1185">Reference proteome</keyword>
<dbReference type="AlphaFoldDB" id="A0AAV2DKZ6"/>
<accession>A0AAV2DKZ6</accession>
<dbReference type="Proteomes" id="UP001497516">
    <property type="component" value="Chromosome 3"/>
</dbReference>
<evidence type="ECO:0000313" key="2">
    <source>
        <dbReference type="EMBL" id="CAL1374336.1"/>
    </source>
</evidence>
<protein>
    <submittedName>
        <fullName evidence="2">Uncharacterized protein</fullName>
    </submittedName>
</protein>
<feature type="compositionally biased region" description="Low complexity" evidence="1">
    <location>
        <begin position="119"/>
        <end position="130"/>
    </location>
</feature>